<sequence length="263" mass="29680">QLMGNGESRSLAAARLRRPQSAPDSVKKLSTMSWDEFAACVRSVNAKCRGLVNEQKEFFVFCIRHGAAQDERWKDHLQMICVATHTETGQYRFVRAYSLQRFLNIHHAFTMIPEVANAPAPIPTLTDSIFVECSTSAEPSQPVDTRSADEKSCCICFDREADTILSCCHTFCTVCVARWSEYRTQFQCPLCKAAIRSPIKDSWELMNEQPTKEEMEGYFTSLMSQREAGPSVLPTIYADIRSASPAQQENSIQLPSRSFREIA</sequence>
<evidence type="ECO:0000259" key="6">
    <source>
        <dbReference type="PROSITE" id="PS50089"/>
    </source>
</evidence>
<reference evidence="7" key="1">
    <citation type="submission" date="2023-10" db="EMBL/GenBank/DDBJ databases">
        <title>Genome assembly of Pristionchus species.</title>
        <authorList>
            <person name="Yoshida K."/>
            <person name="Sommer R.J."/>
        </authorList>
    </citation>
    <scope>NUCLEOTIDE SEQUENCE</scope>
    <source>
        <strain evidence="7">RS0144</strain>
    </source>
</reference>
<protein>
    <recommendedName>
        <fullName evidence="6">RING-type domain-containing protein</fullName>
    </recommendedName>
</protein>
<dbReference type="EMBL" id="BTSX01000006">
    <property type="protein sequence ID" value="GMT07505.1"/>
    <property type="molecule type" value="Genomic_DNA"/>
</dbReference>
<evidence type="ECO:0000256" key="3">
    <source>
        <dbReference type="ARBA" id="ARBA00022833"/>
    </source>
</evidence>
<dbReference type="Gene3D" id="3.30.40.10">
    <property type="entry name" value="Zinc/RING finger domain, C3HC4 (zinc finger)"/>
    <property type="match status" value="1"/>
</dbReference>
<dbReference type="SMART" id="SM00184">
    <property type="entry name" value="RING"/>
    <property type="match status" value="1"/>
</dbReference>
<dbReference type="PROSITE" id="PS00518">
    <property type="entry name" value="ZF_RING_1"/>
    <property type="match status" value="1"/>
</dbReference>
<feature type="compositionally biased region" description="Low complexity" evidence="5">
    <location>
        <begin position="8"/>
        <end position="23"/>
    </location>
</feature>
<dbReference type="PROSITE" id="PS50089">
    <property type="entry name" value="ZF_RING_2"/>
    <property type="match status" value="1"/>
</dbReference>
<feature type="region of interest" description="Disordered" evidence="5">
    <location>
        <begin position="1"/>
        <end position="23"/>
    </location>
</feature>
<dbReference type="Proteomes" id="UP001432027">
    <property type="component" value="Unassembled WGS sequence"/>
</dbReference>
<gene>
    <name evidence="7" type="ORF">PENTCL1PPCAC_29679</name>
</gene>
<dbReference type="Pfam" id="PF13920">
    <property type="entry name" value="zf-C3HC4_3"/>
    <property type="match status" value="1"/>
</dbReference>
<evidence type="ECO:0000256" key="5">
    <source>
        <dbReference type="SAM" id="MobiDB-lite"/>
    </source>
</evidence>
<dbReference type="PANTHER" id="PTHR12109">
    <property type="entry name" value="RING FINGER PROTEIN 141-RELATED"/>
    <property type="match status" value="1"/>
</dbReference>
<evidence type="ECO:0000256" key="2">
    <source>
        <dbReference type="ARBA" id="ARBA00022771"/>
    </source>
</evidence>
<accession>A0AAV5UKA3</accession>
<proteinExistence type="predicted"/>
<keyword evidence="8" id="KW-1185">Reference proteome</keyword>
<feature type="non-terminal residue" evidence="7">
    <location>
        <position position="1"/>
    </location>
</feature>
<keyword evidence="3" id="KW-0862">Zinc</keyword>
<dbReference type="SUPFAM" id="SSF57850">
    <property type="entry name" value="RING/U-box"/>
    <property type="match status" value="1"/>
</dbReference>
<organism evidence="7 8">
    <name type="scientific">Pristionchus entomophagus</name>
    <dbReference type="NCBI Taxonomy" id="358040"/>
    <lineage>
        <taxon>Eukaryota</taxon>
        <taxon>Metazoa</taxon>
        <taxon>Ecdysozoa</taxon>
        <taxon>Nematoda</taxon>
        <taxon>Chromadorea</taxon>
        <taxon>Rhabditida</taxon>
        <taxon>Rhabditina</taxon>
        <taxon>Diplogasteromorpha</taxon>
        <taxon>Diplogasteroidea</taxon>
        <taxon>Neodiplogasteridae</taxon>
        <taxon>Pristionchus</taxon>
    </lineage>
</organism>
<dbReference type="InterPro" id="IPR001841">
    <property type="entry name" value="Znf_RING"/>
</dbReference>
<dbReference type="GO" id="GO:0008270">
    <property type="term" value="F:zinc ion binding"/>
    <property type="evidence" value="ECO:0007669"/>
    <property type="project" value="UniProtKB-KW"/>
</dbReference>
<dbReference type="GO" id="GO:0004842">
    <property type="term" value="F:ubiquitin-protein transferase activity"/>
    <property type="evidence" value="ECO:0007669"/>
    <property type="project" value="TreeGrafter"/>
</dbReference>
<evidence type="ECO:0000256" key="4">
    <source>
        <dbReference type="PROSITE-ProRule" id="PRU00175"/>
    </source>
</evidence>
<dbReference type="InterPro" id="IPR047126">
    <property type="entry name" value="RNF141-like"/>
</dbReference>
<evidence type="ECO:0000313" key="7">
    <source>
        <dbReference type="EMBL" id="GMT07505.1"/>
    </source>
</evidence>
<dbReference type="AlphaFoldDB" id="A0AAV5UKA3"/>
<comment type="caution">
    <text evidence="7">The sequence shown here is derived from an EMBL/GenBank/DDBJ whole genome shotgun (WGS) entry which is preliminary data.</text>
</comment>
<name>A0AAV5UKA3_9BILA</name>
<dbReference type="InterPro" id="IPR013083">
    <property type="entry name" value="Znf_RING/FYVE/PHD"/>
</dbReference>
<dbReference type="PANTHER" id="PTHR12109:SF3">
    <property type="entry name" value="RING FINGER PROTEIN 141"/>
    <property type="match status" value="1"/>
</dbReference>
<dbReference type="GO" id="GO:0051865">
    <property type="term" value="P:protein autoubiquitination"/>
    <property type="evidence" value="ECO:0007669"/>
    <property type="project" value="TreeGrafter"/>
</dbReference>
<evidence type="ECO:0000256" key="1">
    <source>
        <dbReference type="ARBA" id="ARBA00022723"/>
    </source>
</evidence>
<keyword evidence="2 4" id="KW-0863">Zinc-finger</keyword>
<dbReference type="InterPro" id="IPR017907">
    <property type="entry name" value="Znf_RING_CS"/>
</dbReference>
<keyword evidence="1" id="KW-0479">Metal-binding</keyword>
<feature type="domain" description="RING-type" evidence="6">
    <location>
        <begin position="153"/>
        <end position="192"/>
    </location>
</feature>
<evidence type="ECO:0000313" key="8">
    <source>
        <dbReference type="Proteomes" id="UP001432027"/>
    </source>
</evidence>